<gene>
    <name evidence="1" type="ORF">CARN6_1653</name>
</gene>
<comment type="caution">
    <text evidence="1">The sequence shown here is derived from an EMBL/GenBank/DDBJ whole genome shotgun (WGS) entry which is preliminary data.</text>
</comment>
<proteinExistence type="predicted"/>
<sequence length="74" mass="8223">MWHSQPAKAGTLLIFHHHMPAAPFAQHWAGVKDHDTAGGDLARQPGFRVTPWAWRLLMKGKITETGKLYFAACG</sequence>
<dbReference type="AlphaFoldDB" id="E6QLT8"/>
<evidence type="ECO:0000313" key="1">
    <source>
        <dbReference type="EMBL" id="CBI08209.1"/>
    </source>
</evidence>
<protein>
    <submittedName>
        <fullName evidence="1">Uncharacterized protein</fullName>
    </submittedName>
</protein>
<name>E6QLT8_9ZZZZ</name>
<dbReference type="EMBL" id="CABQ01000192">
    <property type="protein sequence ID" value="CBI08209.1"/>
    <property type="molecule type" value="Genomic_DNA"/>
</dbReference>
<accession>E6QLT8</accession>
<organism evidence="1">
    <name type="scientific">mine drainage metagenome</name>
    <dbReference type="NCBI Taxonomy" id="410659"/>
    <lineage>
        <taxon>unclassified sequences</taxon>
        <taxon>metagenomes</taxon>
        <taxon>ecological metagenomes</taxon>
    </lineage>
</organism>
<reference evidence="1" key="1">
    <citation type="submission" date="2009-10" db="EMBL/GenBank/DDBJ databases">
        <title>Diversity of trophic interactions inside an arsenic-rich microbial ecosystem.</title>
        <authorList>
            <person name="Bertin P.N."/>
            <person name="Heinrich-Salmeron A."/>
            <person name="Pelletier E."/>
            <person name="Goulhen-Chollet F."/>
            <person name="Arsene-Ploetze F."/>
            <person name="Gallien S."/>
            <person name="Calteau A."/>
            <person name="Vallenet D."/>
            <person name="Casiot C."/>
            <person name="Chane-Woon-Ming B."/>
            <person name="Giloteaux L."/>
            <person name="Barakat M."/>
            <person name="Bonnefoy V."/>
            <person name="Bruneel O."/>
            <person name="Chandler M."/>
            <person name="Cleiss J."/>
            <person name="Duran R."/>
            <person name="Elbaz-Poulichet F."/>
            <person name="Fonknechten N."/>
            <person name="Lauga B."/>
            <person name="Mornico D."/>
            <person name="Ortet P."/>
            <person name="Schaeffer C."/>
            <person name="Siguier P."/>
            <person name="Alexander Thil Smith A."/>
            <person name="Van Dorsselaer A."/>
            <person name="Weissenbach J."/>
            <person name="Medigue C."/>
            <person name="Le Paslier D."/>
        </authorList>
    </citation>
    <scope>NUCLEOTIDE SEQUENCE</scope>
</reference>